<proteinExistence type="predicted"/>
<dbReference type="EMBL" id="CP124756">
    <property type="protein sequence ID" value="WGZ92475.1"/>
    <property type="molecule type" value="Genomic_DNA"/>
</dbReference>
<dbReference type="KEGG" id="tput:QJT81_11345"/>
<reference evidence="1" key="2">
    <citation type="submission" date="2023-04" db="EMBL/GenBank/DDBJ databases">
        <authorList>
            <person name="Beletskiy A.V."/>
            <person name="Mardanov A.V."/>
            <person name="Ravin N.V."/>
        </authorList>
    </citation>
    <scope>NUCLEOTIDE SEQUENCE</scope>
    <source>
        <strain evidence="1">GKL-02</strain>
    </source>
</reference>
<sequence length="119" mass="13539">MQIDLWSDCDAVPFRFRVHIKQHNERILGLSLGMPKGVRDPIKSVQQSLRFSGDCHPDKPETYLASLSHRFDSITNGDYGNRLFWEGAMQALEGKLLRFDTDDGAVLAQEMDKVYPVSI</sequence>
<dbReference type="AlphaFoldDB" id="A0AA95KK01"/>
<protein>
    <submittedName>
        <fullName evidence="1">Uncharacterized protein</fullName>
    </submittedName>
</protein>
<organism evidence="1">
    <name type="scientific">Candidatus Thiothrix putei</name>
    <dbReference type="NCBI Taxonomy" id="3080811"/>
    <lineage>
        <taxon>Bacteria</taxon>
        <taxon>Pseudomonadati</taxon>
        <taxon>Pseudomonadota</taxon>
        <taxon>Gammaproteobacteria</taxon>
        <taxon>Thiotrichales</taxon>
        <taxon>Thiotrichaceae</taxon>
        <taxon>Thiothrix</taxon>
    </lineage>
</organism>
<reference evidence="1" key="1">
    <citation type="journal article" date="2023" name="Int. J. Mol. Sci.">
        <title>Metagenomics Revealed a New Genus 'Candidatus Thiocaldithrix dubininis' gen. nov., sp. nov. and a New Species 'Candidatus Thiothrix putei' sp. nov. in the Family Thiotrichaceae, Some Members of Which Have Traits of Both Na+- and H+-Motive Energetics.</title>
        <authorList>
            <person name="Ravin N.V."/>
            <person name="Muntyan M.S."/>
            <person name="Smolyakov D.D."/>
            <person name="Rudenko T.S."/>
            <person name="Beletsky A.V."/>
            <person name="Mardanov A.V."/>
            <person name="Grabovich M.Y."/>
        </authorList>
    </citation>
    <scope>NUCLEOTIDE SEQUENCE</scope>
    <source>
        <strain evidence="1">GKL-02</strain>
    </source>
</reference>
<accession>A0AA95KK01</accession>
<evidence type="ECO:0000313" key="1">
    <source>
        <dbReference type="EMBL" id="WGZ92475.1"/>
    </source>
</evidence>
<name>A0AA95KK01_9GAMM</name>
<gene>
    <name evidence="1" type="ORF">QJT81_11345</name>
</gene>
<dbReference type="Proteomes" id="UP001301326">
    <property type="component" value="Chromosome"/>
</dbReference>